<protein>
    <submittedName>
        <fullName evidence="2">DUF1552 domain-containing protein</fullName>
    </submittedName>
</protein>
<dbReference type="Pfam" id="PF07586">
    <property type="entry name" value="HXXSHH"/>
    <property type="match status" value="1"/>
</dbReference>
<name>A0ABV2ABE8_9GAMM</name>
<sequence>MIRHDRTRRRLLRGLVHGSLAGLPLAQLLARSAHAQSTATPTRLLFVYIPDGCSPEHWHPSGSTSAFSLPEMTQPLAAYRNDLVFLRGLNMYAGGSTHEGGIRKVLTATNAVSLDVFVGQYYREQSAHASIHLGVASTHENGAGYVSYLGSEQPIVPEDNPLRAFERLFGTPGSPSDPAARRRLSVLDAAQADLSRLQTRLGQTERDKLDRHTESLRALENRILAADPGSGGACGNPDWNRENWSVPAGYNSYPAYWNRDDQFERVARLQMDLAVLALQCGLTRVVTLQFSHAVSPTSLPQIGTTQRHHDSSHFDANNAASIQAFITWKRWYCEQFAYLLQGMKNAPGAHGSLLDETLVLLCSELGHSARHDHRDMPFVLAGRGGGLQTGRFLDYRTANGGDGETHAKLLVSLGNAAGIPIDRFGYTGHGTGPLPGLFA</sequence>
<reference evidence="2 3" key="1">
    <citation type="submission" date="2024-06" db="EMBL/GenBank/DDBJ databases">
        <authorList>
            <person name="Li Z."/>
            <person name="Jiang Y."/>
        </authorList>
    </citation>
    <scope>NUCLEOTIDE SEQUENCE [LARGE SCALE GENOMIC DNA]</scope>
    <source>
        <strain evidence="2 3">HSW-8</strain>
    </source>
</reference>
<accession>A0ABV2ABE8</accession>
<proteinExistence type="predicted"/>
<evidence type="ECO:0000313" key="2">
    <source>
        <dbReference type="EMBL" id="MES0874558.1"/>
    </source>
</evidence>
<keyword evidence="1" id="KW-0732">Signal</keyword>
<gene>
    <name evidence="2" type="ORF">ABSH63_11155</name>
</gene>
<dbReference type="InterPro" id="IPR011447">
    <property type="entry name" value="DUF1552"/>
</dbReference>
<dbReference type="PROSITE" id="PS51318">
    <property type="entry name" value="TAT"/>
    <property type="match status" value="1"/>
</dbReference>
<comment type="caution">
    <text evidence="2">The sequence shown here is derived from an EMBL/GenBank/DDBJ whole genome shotgun (WGS) entry which is preliminary data.</text>
</comment>
<dbReference type="InterPro" id="IPR006311">
    <property type="entry name" value="TAT_signal"/>
</dbReference>
<dbReference type="Proteomes" id="UP001465331">
    <property type="component" value="Unassembled WGS sequence"/>
</dbReference>
<evidence type="ECO:0000313" key="3">
    <source>
        <dbReference type="Proteomes" id="UP001465331"/>
    </source>
</evidence>
<dbReference type="EMBL" id="JBEPIJ010000012">
    <property type="protein sequence ID" value="MES0874558.1"/>
    <property type="molecule type" value="Genomic_DNA"/>
</dbReference>
<feature type="chain" id="PRO_5045493143" evidence="1">
    <location>
        <begin position="36"/>
        <end position="439"/>
    </location>
</feature>
<feature type="signal peptide" evidence="1">
    <location>
        <begin position="1"/>
        <end position="35"/>
    </location>
</feature>
<evidence type="ECO:0000256" key="1">
    <source>
        <dbReference type="SAM" id="SignalP"/>
    </source>
</evidence>
<dbReference type="RefSeq" id="WP_352889797.1">
    <property type="nucleotide sequence ID" value="NZ_JBEPIJ010000012.1"/>
</dbReference>
<keyword evidence="3" id="KW-1185">Reference proteome</keyword>
<organism evidence="2 3">
    <name type="scientific">Sinimarinibacterium thermocellulolyticum</name>
    <dbReference type="NCBI Taxonomy" id="3170016"/>
    <lineage>
        <taxon>Bacteria</taxon>
        <taxon>Pseudomonadati</taxon>
        <taxon>Pseudomonadota</taxon>
        <taxon>Gammaproteobacteria</taxon>
        <taxon>Nevskiales</taxon>
        <taxon>Nevskiaceae</taxon>
        <taxon>Sinimarinibacterium</taxon>
    </lineage>
</organism>